<protein>
    <submittedName>
        <fullName evidence="1">Uncharacterized protein</fullName>
    </submittedName>
</protein>
<evidence type="ECO:0000313" key="1">
    <source>
        <dbReference type="EMBL" id="DAE19052.1"/>
    </source>
</evidence>
<organism evidence="1">
    <name type="scientific">Siphoviridae sp. ctiOl67</name>
    <dbReference type="NCBI Taxonomy" id="2825622"/>
    <lineage>
        <taxon>Viruses</taxon>
        <taxon>Duplodnaviria</taxon>
        <taxon>Heunggongvirae</taxon>
        <taxon>Uroviricota</taxon>
        <taxon>Caudoviricetes</taxon>
    </lineage>
</organism>
<accession>A0A8S5QKI0</accession>
<dbReference type="EMBL" id="BK015666">
    <property type="protein sequence ID" value="DAE19052.1"/>
    <property type="molecule type" value="Genomic_DNA"/>
</dbReference>
<reference evidence="1" key="1">
    <citation type="journal article" date="2021" name="Proc. Natl. Acad. Sci. U.S.A.">
        <title>A Catalog of Tens of Thousands of Viruses from Human Metagenomes Reveals Hidden Associations with Chronic Diseases.</title>
        <authorList>
            <person name="Tisza M.J."/>
            <person name="Buck C.B."/>
        </authorList>
    </citation>
    <scope>NUCLEOTIDE SEQUENCE</scope>
    <source>
        <strain evidence="1">CtiOl67</strain>
    </source>
</reference>
<proteinExistence type="predicted"/>
<name>A0A8S5QKI0_9CAUD</name>
<sequence>MCVLISSFFDPLWTSEGKLYAPERLKSIAYERYIITCNCNTSYSDTVDITPTERTYLLEFITNDLKKKKESIEKLNTNKRK</sequence>